<dbReference type="InterPro" id="IPR019613">
    <property type="entry name" value="DUF4198"/>
</dbReference>
<keyword evidence="1" id="KW-0732">Signal</keyword>
<evidence type="ECO:0000313" key="2">
    <source>
        <dbReference type="EMBL" id="ARU05281.1"/>
    </source>
</evidence>
<proteinExistence type="predicted"/>
<dbReference type="AlphaFoldDB" id="A0A1Y0EPF5"/>
<keyword evidence="3" id="KW-1185">Reference proteome</keyword>
<sequence>MTRLSSFRPALLALALTAAAGVAQAHNAWLLPASTVLSKPDWVSVDAAISNSLFVADHAAMRLDKLVVTAPDGRAVKPENLTQLKKRSVFDLNLEQAGTYRISVVNQGLFASWKDAAGQTKRARGSADTLAKDIPADAKELQVTESLGRNESFITVGKPSALKPHGSGLELSFVNPADATDHVQGERTTFVVLLDGQPAPGIDVDITRGNTQWRDKLGERTFKTDAKGQVTIDWPEAGMYWLDAKTSDDKTSLPQAKQRRLSYSATLEVLP</sequence>
<name>A0A1Y0EPF5_9BURK</name>
<feature type="signal peptide" evidence="1">
    <location>
        <begin position="1"/>
        <end position="25"/>
    </location>
</feature>
<feature type="chain" id="PRO_5012824205" evidence="1">
    <location>
        <begin position="26"/>
        <end position="271"/>
    </location>
</feature>
<organism evidence="2 3">
    <name type="scientific">Comamonas serinivorans</name>
    <dbReference type="NCBI Taxonomy" id="1082851"/>
    <lineage>
        <taxon>Bacteria</taxon>
        <taxon>Pseudomonadati</taxon>
        <taxon>Pseudomonadota</taxon>
        <taxon>Betaproteobacteria</taxon>
        <taxon>Burkholderiales</taxon>
        <taxon>Comamonadaceae</taxon>
        <taxon>Comamonas</taxon>
    </lineage>
</organism>
<accession>A0A1Y0EPF5</accession>
<dbReference type="KEGG" id="cser:CCO03_11850"/>
<dbReference type="RefSeq" id="WP_087281284.1">
    <property type="nucleotide sequence ID" value="NZ_CP021455.1"/>
</dbReference>
<reference evidence="2 3" key="1">
    <citation type="submission" date="2017-05" db="EMBL/GenBank/DDBJ databases">
        <authorList>
            <person name="Song R."/>
            <person name="Chenine A.L."/>
            <person name="Ruprecht R.M."/>
        </authorList>
    </citation>
    <scope>NUCLEOTIDE SEQUENCE [LARGE SCALE GENOMIC DNA]</scope>
    <source>
        <strain evidence="2 3">DSM 26136</strain>
    </source>
</reference>
<dbReference type="OrthoDB" id="5943at2"/>
<dbReference type="EMBL" id="CP021455">
    <property type="protein sequence ID" value="ARU05281.1"/>
    <property type="molecule type" value="Genomic_DNA"/>
</dbReference>
<gene>
    <name evidence="2" type="ORF">CCO03_11850</name>
</gene>
<dbReference type="Pfam" id="PF10670">
    <property type="entry name" value="DUF4198"/>
    <property type="match status" value="1"/>
</dbReference>
<dbReference type="Proteomes" id="UP000196138">
    <property type="component" value="Chromosome"/>
</dbReference>
<evidence type="ECO:0000313" key="3">
    <source>
        <dbReference type="Proteomes" id="UP000196138"/>
    </source>
</evidence>
<protein>
    <submittedName>
        <fullName evidence="2">ABC transporter permease</fullName>
    </submittedName>
</protein>
<evidence type="ECO:0000256" key="1">
    <source>
        <dbReference type="SAM" id="SignalP"/>
    </source>
</evidence>